<evidence type="ECO:0000313" key="3">
    <source>
        <dbReference type="Proteomes" id="UP000267794"/>
    </source>
</evidence>
<sequence>MKKDNCTAMLVGKDASIDGSTMIARDEDGYGGINEKLFCC</sequence>
<evidence type="ECO:0000313" key="2">
    <source>
        <dbReference type="EMBL" id="AYE62294.1"/>
    </source>
</evidence>
<protein>
    <recommendedName>
        <fullName evidence="1">Dipeptidase</fullName>
        <ecNumber evidence="1">3.4.-.-</ecNumber>
    </recommendedName>
</protein>
<evidence type="ECO:0000256" key="1">
    <source>
        <dbReference type="RuleBase" id="RU364089"/>
    </source>
</evidence>
<organism evidence="2 3">
    <name type="scientific">Lactobacillus helveticus</name>
    <name type="common">Lactobacillus suntoryeus</name>
    <dbReference type="NCBI Taxonomy" id="1587"/>
    <lineage>
        <taxon>Bacteria</taxon>
        <taxon>Bacillati</taxon>
        <taxon>Bacillota</taxon>
        <taxon>Bacilli</taxon>
        <taxon>Lactobacillales</taxon>
        <taxon>Lactobacillaceae</taxon>
        <taxon>Lactobacillus</taxon>
    </lineage>
</organism>
<dbReference type="EMBL" id="CP017982">
    <property type="protein sequence ID" value="AYE62294.1"/>
    <property type="molecule type" value="Genomic_DNA"/>
</dbReference>
<comment type="catalytic activity">
    <reaction evidence="1">
        <text>an L-aminoacyl-L-amino acid + H2O = 2 an L-alpha-amino acid</text>
        <dbReference type="Rhea" id="RHEA:48940"/>
        <dbReference type="ChEBI" id="CHEBI:15377"/>
        <dbReference type="ChEBI" id="CHEBI:59869"/>
        <dbReference type="ChEBI" id="CHEBI:77460"/>
    </reaction>
</comment>
<keyword evidence="1" id="KW-0378">Hydrolase</keyword>
<proteinExistence type="inferred from homology"/>
<dbReference type="EC" id="3.4.-.-" evidence="1"/>
<keyword evidence="1" id="KW-0645">Protease</keyword>
<dbReference type="GO" id="GO:0070004">
    <property type="term" value="F:cysteine-type exopeptidase activity"/>
    <property type="evidence" value="ECO:0007669"/>
    <property type="project" value="InterPro"/>
</dbReference>
<dbReference type="AlphaFoldDB" id="A0A386RGZ8"/>
<gene>
    <name evidence="2" type="ORF">BC335_1925</name>
</gene>
<dbReference type="Pfam" id="PF03577">
    <property type="entry name" value="Peptidase_C69"/>
    <property type="match status" value="1"/>
</dbReference>
<accession>A0A386RGZ8</accession>
<keyword evidence="1" id="KW-0224">Dipeptidase</keyword>
<comment type="similarity">
    <text evidence="1">Belongs to the peptidase C69 family.</text>
</comment>
<reference evidence="2 3" key="1">
    <citation type="submission" date="2016-10" db="EMBL/GenBank/DDBJ databases">
        <title>Complete genomic sequencing of Lactobacillus helveticus LH99 and comparative genome analysis.</title>
        <authorList>
            <person name="Li N."/>
            <person name="You C."/>
            <person name="Liu Z."/>
        </authorList>
    </citation>
    <scope>NUCLEOTIDE SEQUENCE [LARGE SCALE GENOMIC DNA]</scope>
    <source>
        <strain evidence="2 3">LH99</strain>
    </source>
</reference>
<dbReference type="Proteomes" id="UP000267794">
    <property type="component" value="Chromosome"/>
</dbReference>
<name>A0A386RGZ8_LACHE</name>
<dbReference type="InterPro" id="IPR005322">
    <property type="entry name" value="Peptidase_C69"/>
</dbReference>
<dbReference type="GO" id="GO:0016805">
    <property type="term" value="F:dipeptidase activity"/>
    <property type="evidence" value="ECO:0007669"/>
    <property type="project" value="UniProtKB-KW"/>
</dbReference>
<dbReference type="GO" id="GO:0006508">
    <property type="term" value="P:proteolysis"/>
    <property type="evidence" value="ECO:0007669"/>
    <property type="project" value="UniProtKB-KW"/>
</dbReference>